<dbReference type="SUPFAM" id="SSF54292">
    <property type="entry name" value="2Fe-2S ferredoxin-like"/>
    <property type="match status" value="1"/>
</dbReference>
<name>A0ABU5IMJ8_9BURK</name>
<dbReference type="PROSITE" id="PS51085">
    <property type="entry name" value="2FE2S_FER_2"/>
    <property type="match status" value="1"/>
</dbReference>
<dbReference type="EMBL" id="JAXOJX010000058">
    <property type="protein sequence ID" value="MDZ5460096.1"/>
    <property type="molecule type" value="Genomic_DNA"/>
</dbReference>
<gene>
    <name evidence="2" type="ORF">SM757_26305</name>
</gene>
<dbReference type="RefSeq" id="WP_322467661.1">
    <property type="nucleotide sequence ID" value="NZ_JAXOJX010000058.1"/>
</dbReference>
<organism evidence="2 3">
    <name type="scientific">Azohydromonas lata</name>
    <dbReference type="NCBI Taxonomy" id="45677"/>
    <lineage>
        <taxon>Bacteria</taxon>
        <taxon>Pseudomonadati</taxon>
        <taxon>Pseudomonadota</taxon>
        <taxon>Betaproteobacteria</taxon>
        <taxon>Burkholderiales</taxon>
        <taxon>Sphaerotilaceae</taxon>
        <taxon>Azohydromonas</taxon>
    </lineage>
</organism>
<dbReference type="InterPro" id="IPR001041">
    <property type="entry name" value="2Fe-2S_ferredoxin-type"/>
</dbReference>
<dbReference type="Gene3D" id="3.10.20.30">
    <property type="match status" value="1"/>
</dbReference>
<dbReference type="InterPro" id="IPR036010">
    <property type="entry name" value="2Fe-2S_ferredoxin-like_sf"/>
</dbReference>
<evidence type="ECO:0000259" key="1">
    <source>
        <dbReference type="PROSITE" id="PS51085"/>
    </source>
</evidence>
<dbReference type="InterPro" id="IPR012675">
    <property type="entry name" value="Beta-grasp_dom_sf"/>
</dbReference>
<sequence>MTMHDAAASYRVKILDTGETYSCAVTESALHALARTGKRGIPVGCRGGGCGVCKVAVMSGAYDKRSMSRAHVSEEDEARQQVLACCIYPRGDLELQVIGKLKRAVVRKEL</sequence>
<feature type="domain" description="2Fe-2S ferredoxin-type" evidence="1">
    <location>
        <begin position="10"/>
        <end position="101"/>
    </location>
</feature>
<evidence type="ECO:0000313" key="3">
    <source>
        <dbReference type="Proteomes" id="UP001293718"/>
    </source>
</evidence>
<accession>A0ABU5IMJ8</accession>
<comment type="caution">
    <text evidence="2">The sequence shown here is derived from an EMBL/GenBank/DDBJ whole genome shotgun (WGS) entry which is preliminary data.</text>
</comment>
<dbReference type="Pfam" id="PF00111">
    <property type="entry name" value="Fer2"/>
    <property type="match status" value="1"/>
</dbReference>
<dbReference type="Proteomes" id="UP001293718">
    <property type="component" value="Unassembled WGS sequence"/>
</dbReference>
<dbReference type="PROSITE" id="PS00197">
    <property type="entry name" value="2FE2S_FER_1"/>
    <property type="match status" value="1"/>
</dbReference>
<keyword evidence="3" id="KW-1185">Reference proteome</keyword>
<dbReference type="CDD" id="cd00207">
    <property type="entry name" value="fer2"/>
    <property type="match status" value="1"/>
</dbReference>
<dbReference type="InterPro" id="IPR006058">
    <property type="entry name" value="2Fe2S_fd_BS"/>
</dbReference>
<reference evidence="2 3" key="1">
    <citation type="submission" date="2023-11" db="EMBL/GenBank/DDBJ databases">
        <title>Draft genome of Azohydromonas lata strain H1 (DSM1123), a polyhydroxyalkanoate producer.</title>
        <authorList>
            <person name="Traversa D."/>
            <person name="D'Addabbo P."/>
            <person name="Pazzani C."/>
            <person name="Manzari C."/>
            <person name="Chiara M."/>
            <person name="Scrascia M."/>
        </authorList>
    </citation>
    <scope>NUCLEOTIDE SEQUENCE [LARGE SCALE GENOMIC DNA]</scope>
    <source>
        <strain evidence="2 3">H1</strain>
    </source>
</reference>
<proteinExistence type="predicted"/>
<protein>
    <submittedName>
        <fullName evidence="2">2Fe-2S iron-sulfur cluster binding domain-containing protein</fullName>
    </submittedName>
</protein>
<evidence type="ECO:0000313" key="2">
    <source>
        <dbReference type="EMBL" id="MDZ5460096.1"/>
    </source>
</evidence>